<dbReference type="EMBL" id="JAQQWM010000002">
    <property type="protein sequence ID" value="KAK8078003.1"/>
    <property type="molecule type" value="Genomic_DNA"/>
</dbReference>
<proteinExistence type="predicted"/>
<keyword evidence="2" id="KW-1185">Reference proteome</keyword>
<reference evidence="1 2" key="1">
    <citation type="submission" date="2023-01" db="EMBL/GenBank/DDBJ databases">
        <title>Analysis of 21 Apiospora genomes using comparative genomics revels a genus with tremendous synthesis potential of carbohydrate active enzymes and secondary metabolites.</title>
        <authorList>
            <person name="Sorensen T."/>
        </authorList>
    </citation>
    <scope>NUCLEOTIDE SEQUENCE [LARGE SCALE GENOMIC DNA]</scope>
    <source>
        <strain evidence="1 2">CBS 83171</strain>
    </source>
</reference>
<dbReference type="Proteomes" id="UP001446871">
    <property type="component" value="Unassembled WGS sequence"/>
</dbReference>
<evidence type="ECO:0000313" key="2">
    <source>
        <dbReference type="Proteomes" id="UP001446871"/>
    </source>
</evidence>
<sequence length="155" mass="16450">MLLLRGRGADHLFADLGGQNLSKLLSGPVGGRSVLVAGVPTGTSSGIYNALGGRIVLATINTTFDSDTSYTIRATFWRVVCSASMLPLRCRGAVQFPDLGGKALVCLLPHCLKSSVAEHTAATFLKGSCPTASRPGFDRVSTGFRSWHLFLHFIL</sequence>
<gene>
    <name evidence="1" type="ORF">PG996_004173</name>
</gene>
<accession>A0ABR1W759</accession>
<name>A0ABR1W759_9PEZI</name>
<comment type="caution">
    <text evidence="1">The sequence shown here is derived from an EMBL/GenBank/DDBJ whole genome shotgun (WGS) entry which is preliminary data.</text>
</comment>
<organism evidence="1 2">
    <name type="scientific">Apiospora saccharicola</name>
    <dbReference type="NCBI Taxonomy" id="335842"/>
    <lineage>
        <taxon>Eukaryota</taxon>
        <taxon>Fungi</taxon>
        <taxon>Dikarya</taxon>
        <taxon>Ascomycota</taxon>
        <taxon>Pezizomycotina</taxon>
        <taxon>Sordariomycetes</taxon>
        <taxon>Xylariomycetidae</taxon>
        <taxon>Amphisphaeriales</taxon>
        <taxon>Apiosporaceae</taxon>
        <taxon>Apiospora</taxon>
    </lineage>
</organism>
<evidence type="ECO:0000313" key="1">
    <source>
        <dbReference type="EMBL" id="KAK8078003.1"/>
    </source>
</evidence>
<protein>
    <submittedName>
        <fullName evidence="1">Uncharacterized protein</fullName>
    </submittedName>
</protein>